<keyword evidence="6" id="KW-0347">Helicase</keyword>
<evidence type="ECO:0000256" key="9">
    <source>
        <dbReference type="ARBA" id="ARBA00023125"/>
    </source>
</evidence>
<accession>A0A9P4R9E7</accession>
<feature type="region of interest" description="Disordered" evidence="11">
    <location>
        <begin position="1"/>
        <end position="83"/>
    </location>
</feature>
<evidence type="ECO:0000256" key="10">
    <source>
        <dbReference type="ARBA" id="ARBA00023242"/>
    </source>
</evidence>
<dbReference type="GO" id="GO:0005524">
    <property type="term" value="F:ATP binding"/>
    <property type="evidence" value="ECO:0007669"/>
    <property type="project" value="UniProtKB-KW"/>
</dbReference>
<dbReference type="EC" id="3.6.4.12" evidence="3"/>
<evidence type="ECO:0000256" key="8">
    <source>
        <dbReference type="ARBA" id="ARBA00022853"/>
    </source>
</evidence>
<dbReference type="Pfam" id="PF00271">
    <property type="entry name" value="Helicase_C"/>
    <property type="match status" value="1"/>
</dbReference>
<feature type="compositionally biased region" description="Basic and acidic residues" evidence="11">
    <location>
        <begin position="228"/>
        <end position="244"/>
    </location>
</feature>
<dbReference type="PROSITE" id="PS51192">
    <property type="entry name" value="HELICASE_ATP_BIND_1"/>
    <property type="match status" value="1"/>
</dbReference>
<dbReference type="PROSITE" id="PS51194">
    <property type="entry name" value="HELICASE_CTER"/>
    <property type="match status" value="1"/>
</dbReference>
<keyword evidence="8" id="KW-0156">Chromatin regulator</keyword>
<reference evidence="14" key="1">
    <citation type="journal article" date="2020" name="Stud. Mycol.">
        <title>101 Dothideomycetes genomes: a test case for predicting lifestyles and emergence of pathogens.</title>
        <authorList>
            <person name="Haridas S."/>
            <person name="Albert R."/>
            <person name="Binder M."/>
            <person name="Bloem J."/>
            <person name="Labutti K."/>
            <person name="Salamov A."/>
            <person name="Andreopoulos B."/>
            <person name="Baker S."/>
            <person name="Barry K."/>
            <person name="Bills G."/>
            <person name="Bluhm B."/>
            <person name="Cannon C."/>
            <person name="Castanera R."/>
            <person name="Culley D."/>
            <person name="Daum C."/>
            <person name="Ezra D."/>
            <person name="Gonzalez J."/>
            <person name="Henrissat B."/>
            <person name="Kuo A."/>
            <person name="Liang C."/>
            <person name="Lipzen A."/>
            <person name="Lutzoni F."/>
            <person name="Magnuson J."/>
            <person name="Mondo S."/>
            <person name="Nolan M."/>
            <person name="Ohm R."/>
            <person name="Pangilinan J."/>
            <person name="Park H.-J."/>
            <person name="Ramirez L."/>
            <person name="Alfaro M."/>
            <person name="Sun H."/>
            <person name="Tritt A."/>
            <person name="Yoshinaga Y."/>
            <person name="Zwiers L.-H."/>
            <person name="Turgeon B."/>
            <person name="Goodwin S."/>
            <person name="Spatafora J."/>
            <person name="Crous P."/>
            <person name="Grigoriev I."/>
        </authorList>
    </citation>
    <scope>NUCLEOTIDE SEQUENCE</scope>
    <source>
        <strain evidence="14">CBS 125425</strain>
    </source>
</reference>
<gene>
    <name evidence="14" type="ORF">EJ04DRAFT_549401</name>
</gene>
<dbReference type="GO" id="GO:0003677">
    <property type="term" value="F:DNA binding"/>
    <property type="evidence" value="ECO:0007669"/>
    <property type="project" value="UniProtKB-KW"/>
</dbReference>
<dbReference type="OrthoDB" id="5857104at2759"/>
<dbReference type="GO" id="GO:0005634">
    <property type="term" value="C:nucleus"/>
    <property type="evidence" value="ECO:0007669"/>
    <property type="project" value="UniProtKB-SubCell"/>
</dbReference>
<name>A0A9P4R9E7_9PLEO</name>
<dbReference type="InterPro" id="IPR014001">
    <property type="entry name" value="Helicase_ATP-bd"/>
</dbReference>
<feature type="compositionally biased region" description="Basic residues" evidence="11">
    <location>
        <begin position="587"/>
        <end position="600"/>
    </location>
</feature>
<evidence type="ECO:0000256" key="2">
    <source>
        <dbReference type="ARBA" id="ARBA00007025"/>
    </source>
</evidence>
<organism evidence="14 15">
    <name type="scientific">Polyplosphaeria fusca</name>
    <dbReference type="NCBI Taxonomy" id="682080"/>
    <lineage>
        <taxon>Eukaryota</taxon>
        <taxon>Fungi</taxon>
        <taxon>Dikarya</taxon>
        <taxon>Ascomycota</taxon>
        <taxon>Pezizomycotina</taxon>
        <taxon>Dothideomycetes</taxon>
        <taxon>Pleosporomycetidae</taxon>
        <taxon>Pleosporales</taxon>
        <taxon>Tetraplosphaeriaceae</taxon>
        <taxon>Polyplosphaeria</taxon>
    </lineage>
</organism>
<keyword evidence="10" id="KW-0539">Nucleus</keyword>
<feature type="compositionally biased region" description="Polar residues" evidence="11">
    <location>
        <begin position="115"/>
        <end position="128"/>
    </location>
</feature>
<evidence type="ECO:0000256" key="7">
    <source>
        <dbReference type="ARBA" id="ARBA00022840"/>
    </source>
</evidence>
<comment type="caution">
    <text evidence="14">The sequence shown here is derived from an EMBL/GenBank/DDBJ whole genome shotgun (WGS) entry which is preliminary data.</text>
</comment>
<comment type="similarity">
    <text evidence="2">Belongs to the SNF2/RAD54 helicase family.</text>
</comment>
<feature type="region of interest" description="Disordered" evidence="11">
    <location>
        <begin position="555"/>
        <end position="600"/>
    </location>
</feature>
<dbReference type="InterPro" id="IPR027417">
    <property type="entry name" value="P-loop_NTPase"/>
</dbReference>
<feature type="domain" description="Helicase C-terminal" evidence="13">
    <location>
        <begin position="989"/>
        <end position="1146"/>
    </location>
</feature>
<feature type="compositionally biased region" description="Acidic residues" evidence="11">
    <location>
        <begin position="190"/>
        <end position="203"/>
    </location>
</feature>
<dbReference type="SMART" id="SM00490">
    <property type="entry name" value="HELICc"/>
    <property type="match status" value="1"/>
</dbReference>
<sequence>MVPRQPRPAVTDLGEERHSLLQDAGQRSGKAFDSAFKFDKHHPQLSSRTMLRRDPISSSPAPEDNSTRLDFGTDDIARGFTTQPTMPVNRAYITQPTLPIPGIRSPYVAVPTTALGPTQPTQLLSTPKPQRIQVPRSSPPSGRYLSPDAPSQSMHFSQTPQRTMMHPMIPPGCQGIYPRPAPRPVAIDLTSDDGPVEADSQEEDTTRSNIKPSPFENSSRATRVAETPQKRAFDMSRFTHDPSRKRPAKSSPPAPPRNKIRQVGPSRAVPVSEQMAIEDIQNVMVQTNVKRLLFLAPKRSVQDVYNILKSKGFNYTDAADFITDSLESSDDELAPTPQVVQQTKKTAEATLAKQRRSITDKFSTLKRASADDVVHPPESPQPRRRGRLVRGRRNPSPEAAPSPQKSVADKDEAIMITSDSEVENQDSEEDVPMDDGFLEYFNTCTVEAMADLSGLKDEDIRKVFDERPFKSTAEIEKIRIDVPGQVKHPKARRPKVPFGQRLVEHASTMWNGYRAVDNLVEQCKARGRPISAAISKWGINISGTTKDGEVAITNLDDASDAGSMRDSGYATPRSSNSSDPESEISKKKSSIARGSSRKPRLLQKPSIMSAELELKDYQVVGLNWLSMLWANGISGILADDMGLGKTCQVIAFISHLKEQEVKQDIKGPHLVIVPGSTLENWLREFQRFSPDLTVEPYYGSQPARFAQQDRILDDLRGRKTIDVIVTTYDLAFKKEDNSFLRKCKPEACIFDEGHILKNSKTMRYKMLMRIPARCRFLLTGTPLQNSLQELMSILAFIMPDVFTADVDEDLAAVFKHKAKVTEKDTHGSLLSSQRIQRARSMLTPFILRRKKDQVLKHLPKKTCRVEYCDLTEKQTRIYKQQLERQRLVLLDRSAGKQVKDHANVMMKLRQAAIHPLLFRDYYNDDIIRELATACVDDPAFETSDPDVIFEELQLYQDYQCHQLAEKYHKTLGHFMLQNEEWLDSGKVHKLVELLLKFKKNGDRTLVFSQFTSVMDILAWALTSHDIRFFRLDGQTPISVRQDMFDQFYEDESIPVFMLSTKSGGAGINLACANKVIIFDSSFNPQDDVQAENRAHRVGQEREVEVVRLVTKGTVEEQIHALGISKLELDKMVAGEEAAEAAEADTKGKKGKKAQEPANKLSAAETMGMKAVEDMLMKDFDVKDQFLNGLKNAGLDMSAAK</sequence>
<dbReference type="GO" id="GO:0005694">
    <property type="term" value="C:chromosome"/>
    <property type="evidence" value="ECO:0007669"/>
    <property type="project" value="UniProtKB-ARBA"/>
</dbReference>
<dbReference type="GO" id="GO:0016787">
    <property type="term" value="F:hydrolase activity"/>
    <property type="evidence" value="ECO:0007669"/>
    <property type="project" value="UniProtKB-KW"/>
</dbReference>
<feature type="domain" description="Helicase ATP-binding" evidence="12">
    <location>
        <begin position="626"/>
        <end position="800"/>
    </location>
</feature>
<dbReference type="FunFam" id="3.40.50.10810:FF:000014">
    <property type="entry name" value="SWI/SNF-related matrix-associated actin-dependent regulator of chromatin subfamily A containing DEAD/H box 1"/>
    <property type="match status" value="1"/>
</dbReference>
<dbReference type="Pfam" id="PF00176">
    <property type="entry name" value="SNF2-rel_dom"/>
    <property type="match status" value="1"/>
</dbReference>
<dbReference type="InterPro" id="IPR001650">
    <property type="entry name" value="Helicase_C-like"/>
</dbReference>
<feature type="region of interest" description="Disordered" evidence="11">
    <location>
        <begin position="1139"/>
        <end position="1161"/>
    </location>
</feature>
<dbReference type="Proteomes" id="UP000799444">
    <property type="component" value="Unassembled WGS sequence"/>
</dbReference>
<feature type="compositionally biased region" description="Basic residues" evidence="11">
    <location>
        <begin position="382"/>
        <end position="393"/>
    </location>
</feature>
<evidence type="ECO:0000313" key="14">
    <source>
        <dbReference type="EMBL" id="KAF2739316.1"/>
    </source>
</evidence>
<dbReference type="Gene3D" id="3.40.50.10810">
    <property type="entry name" value="Tandem AAA-ATPase domain"/>
    <property type="match status" value="1"/>
</dbReference>
<dbReference type="InterPro" id="IPR049730">
    <property type="entry name" value="SNF2/RAD54-like_C"/>
</dbReference>
<dbReference type="SUPFAM" id="SSF52540">
    <property type="entry name" value="P-loop containing nucleoside triphosphate hydrolases"/>
    <property type="match status" value="2"/>
</dbReference>
<evidence type="ECO:0000256" key="4">
    <source>
        <dbReference type="ARBA" id="ARBA00022741"/>
    </source>
</evidence>
<evidence type="ECO:0000256" key="6">
    <source>
        <dbReference type="ARBA" id="ARBA00022806"/>
    </source>
</evidence>
<comment type="subcellular location">
    <subcellularLocation>
        <location evidence="1">Nucleus</location>
    </subcellularLocation>
</comment>
<feature type="compositionally biased region" description="Polar residues" evidence="11">
    <location>
        <begin position="149"/>
        <end position="162"/>
    </location>
</feature>
<keyword evidence="9" id="KW-0238">DNA-binding</keyword>
<keyword evidence="4" id="KW-0547">Nucleotide-binding</keyword>
<dbReference type="SMART" id="SM00487">
    <property type="entry name" value="DEXDc"/>
    <property type="match status" value="1"/>
</dbReference>
<proteinExistence type="inferred from homology"/>
<dbReference type="Gene3D" id="3.40.50.300">
    <property type="entry name" value="P-loop containing nucleotide triphosphate hydrolases"/>
    <property type="match status" value="2"/>
</dbReference>
<evidence type="ECO:0000259" key="13">
    <source>
        <dbReference type="PROSITE" id="PS51194"/>
    </source>
</evidence>
<dbReference type="InterPro" id="IPR038718">
    <property type="entry name" value="SNF2-like_sf"/>
</dbReference>
<dbReference type="GO" id="GO:0140658">
    <property type="term" value="F:ATP-dependent chromatin remodeler activity"/>
    <property type="evidence" value="ECO:0007669"/>
    <property type="project" value="UniProtKB-ARBA"/>
</dbReference>
<dbReference type="GO" id="GO:0003678">
    <property type="term" value="F:DNA helicase activity"/>
    <property type="evidence" value="ECO:0007669"/>
    <property type="project" value="UniProtKB-EC"/>
</dbReference>
<evidence type="ECO:0000256" key="11">
    <source>
        <dbReference type="SAM" id="MobiDB-lite"/>
    </source>
</evidence>
<keyword evidence="15" id="KW-1185">Reference proteome</keyword>
<evidence type="ECO:0000313" key="15">
    <source>
        <dbReference type="Proteomes" id="UP000799444"/>
    </source>
</evidence>
<feature type="region of interest" description="Disordered" evidence="11">
    <location>
        <begin position="352"/>
        <end position="411"/>
    </location>
</feature>
<keyword evidence="5" id="KW-0378">Hydrolase</keyword>
<dbReference type="InterPro" id="IPR000330">
    <property type="entry name" value="SNF2_N"/>
</dbReference>
<evidence type="ECO:0000259" key="12">
    <source>
        <dbReference type="PROSITE" id="PS51192"/>
    </source>
</evidence>
<evidence type="ECO:0000256" key="5">
    <source>
        <dbReference type="ARBA" id="ARBA00022801"/>
    </source>
</evidence>
<dbReference type="PANTHER" id="PTHR10799">
    <property type="entry name" value="SNF2/RAD54 HELICASE FAMILY"/>
    <property type="match status" value="1"/>
</dbReference>
<dbReference type="EMBL" id="ML996105">
    <property type="protein sequence ID" value="KAF2739316.1"/>
    <property type="molecule type" value="Genomic_DNA"/>
</dbReference>
<protein>
    <recommendedName>
        <fullName evidence="3">DNA helicase</fullName>
        <ecNumber evidence="3">3.6.4.12</ecNumber>
    </recommendedName>
</protein>
<dbReference type="AlphaFoldDB" id="A0A9P4R9E7"/>
<dbReference type="CDD" id="cd18793">
    <property type="entry name" value="SF2_C_SNF"/>
    <property type="match status" value="1"/>
</dbReference>
<feature type="region of interest" description="Disordered" evidence="11">
    <location>
        <begin position="111"/>
        <end position="268"/>
    </location>
</feature>
<feature type="compositionally biased region" description="Polar residues" evidence="11">
    <location>
        <begin position="207"/>
        <end position="221"/>
    </location>
</feature>
<evidence type="ECO:0000256" key="3">
    <source>
        <dbReference type="ARBA" id="ARBA00012551"/>
    </source>
</evidence>
<evidence type="ECO:0000256" key="1">
    <source>
        <dbReference type="ARBA" id="ARBA00004123"/>
    </source>
</evidence>
<keyword evidence="7" id="KW-0067">ATP-binding</keyword>